<organism evidence="1">
    <name type="scientific">viral metagenome</name>
    <dbReference type="NCBI Taxonomy" id="1070528"/>
    <lineage>
        <taxon>unclassified sequences</taxon>
        <taxon>metagenomes</taxon>
        <taxon>organismal metagenomes</taxon>
    </lineage>
</organism>
<evidence type="ECO:0000313" key="1">
    <source>
        <dbReference type="EMBL" id="QJH98331.1"/>
    </source>
</evidence>
<gene>
    <name evidence="1" type="ORF">TM448B01269_0015</name>
</gene>
<proteinExistence type="predicted"/>
<dbReference type="AlphaFoldDB" id="A0A6M3XKI7"/>
<sequence length="118" mass="12790">MSKREDVLFSGKIKASVSGESASDVNFDFKERWPQSAFMQYNVTGDTTFGIDFGTITTGKILVVQSEHPVVVNLNGNNALRPATCRSFYALQCDSTTGTIKNKSTQTANTVKVFVAGV</sequence>
<accession>A0A6M3XKI7</accession>
<dbReference type="EMBL" id="MT144727">
    <property type="protein sequence ID" value="QJH98331.1"/>
    <property type="molecule type" value="Genomic_DNA"/>
</dbReference>
<name>A0A6M3XKI7_9ZZZZ</name>
<protein>
    <submittedName>
        <fullName evidence="1">Uncharacterized protein</fullName>
    </submittedName>
</protein>
<reference evidence="1" key="1">
    <citation type="submission" date="2020-03" db="EMBL/GenBank/DDBJ databases">
        <title>The deep terrestrial virosphere.</title>
        <authorList>
            <person name="Holmfeldt K."/>
            <person name="Nilsson E."/>
            <person name="Simone D."/>
            <person name="Lopez-Fernandez M."/>
            <person name="Wu X."/>
            <person name="de Brujin I."/>
            <person name="Lundin D."/>
            <person name="Andersson A."/>
            <person name="Bertilsson S."/>
            <person name="Dopson M."/>
        </authorList>
    </citation>
    <scope>NUCLEOTIDE SEQUENCE</scope>
    <source>
        <strain evidence="1">TM448B01269</strain>
    </source>
</reference>